<dbReference type="Pfam" id="PF02452">
    <property type="entry name" value="PemK_toxin"/>
    <property type="match status" value="1"/>
</dbReference>
<comment type="caution">
    <text evidence="3">The sequence shown here is derived from an EMBL/GenBank/DDBJ whole genome shotgun (WGS) entry which is preliminary data.</text>
</comment>
<gene>
    <name evidence="3" type="ORF">CBF29_06600</name>
</gene>
<dbReference type="PANTHER" id="PTHR33988">
    <property type="entry name" value="ENDORIBONUCLEASE MAZF-RELATED"/>
    <property type="match status" value="1"/>
</dbReference>
<dbReference type="GO" id="GO:0016075">
    <property type="term" value="P:rRNA catabolic process"/>
    <property type="evidence" value="ECO:0007669"/>
    <property type="project" value="TreeGrafter"/>
</dbReference>
<organism evidence="3 4">
    <name type="scientific">Vagococcus elongatus</name>
    <dbReference type="NCBI Taxonomy" id="180344"/>
    <lineage>
        <taxon>Bacteria</taxon>
        <taxon>Bacillati</taxon>
        <taxon>Bacillota</taxon>
        <taxon>Bacilli</taxon>
        <taxon>Lactobacillales</taxon>
        <taxon>Enterococcaceae</taxon>
        <taxon>Vagococcus</taxon>
    </lineage>
</organism>
<evidence type="ECO:0000256" key="2">
    <source>
        <dbReference type="ARBA" id="ARBA00022649"/>
    </source>
</evidence>
<dbReference type="EMBL" id="NGKA01000008">
    <property type="protein sequence ID" value="RSU12264.1"/>
    <property type="molecule type" value="Genomic_DNA"/>
</dbReference>
<sequence>MKKSKSNSKEKATYLKIKQGDIYLIDFGEYRNHVKGGVRPGVVLSSDHENIKASQVLVAPVTSIKHKHLKKQYRNDVVVDVSKENGLHSKSVIHAGNIQSVDKDNFHHRIGTLEKTKQGAMVRGLMYTLGLPY</sequence>
<dbReference type="RefSeq" id="WP_126808710.1">
    <property type="nucleotide sequence ID" value="NZ_NGKA01000008.1"/>
</dbReference>
<keyword evidence="2" id="KW-1277">Toxin-antitoxin system</keyword>
<dbReference type="InterPro" id="IPR003477">
    <property type="entry name" value="PemK-like"/>
</dbReference>
<keyword evidence="4" id="KW-1185">Reference proteome</keyword>
<dbReference type="GO" id="GO:0004521">
    <property type="term" value="F:RNA endonuclease activity"/>
    <property type="evidence" value="ECO:0007669"/>
    <property type="project" value="TreeGrafter"/>
</dbReference>
<comment type="similarity">
    <text evidence="1">Belongs to the PemK/MazF family.</text>
</comment>
<dbReference type="Gene3D" id="2.30.30.110">
    <property type="match status" value="1"/>
</dbReference>
<evidence type="ECO:0000256" key="1">
    <source>
        <dbReference type="ARBA" id="ARBA00007521"/>
    </source>
</evidence>
<dbReference type="Proteomes" id="UP000287605">
    <property type="component" value="Unassembled WGS sequence"/>
</dbReference>
<dbReference type="GO" id="GO:0003677">
    <property type="term" value="F:DNA binding"/>
    <property type="evidence" value="ECO:0007669"/>
    <property type="project" value="InterPro"/>
</dbReference>
<evidence type="ECO:0008006" key="5">
    <source>
        <dbReference type="Google" id="ProtNLM"/>
    </source>
</evidence>
<reference evidence="3 4" key="1">
    <citation type="submission" date="2017-05" db="EMBL/GenBank/DDBJ databases">
        <title>Vagococcus spp. assemblies.</title>
        <authorList>
            <person name="Gulvik C.A."/>
        </authorList>
    </citation>
    <scope>NUCLEOTIDE SEQUENCE [LARGE SCALE GENOMIC DNA]</scope>
    <source>
        <strain evidence="3 4">CCUG 51432</strain>
    </source>
</reference>
<dbReference type="OrthoDB" id="9808744at2"/>
<protein>
    <recommendedName>
        <fullName evidence="5">mRNA interferase</fullName>
    </recommendedName>
</protein>
<dbReference type="SUPFAM" id="SSF50118">
    <property type="entry name" value="Cell growth inhibitor/plasmid maintenance toxic component"/>
    <property type="match status" value="1"/>
</dbReference>
<evidence type="ECO:0000313" key="4">
    <source>
        <dbReference type="Proteomes" id="UP000287605"/>
    </source>
</evidence>
<dbReference type="AlphaFoldDB" id="A0A430AW23"/>
<dbReference type="PANTHER" id="PTHR33988:SF2">
    <property type="entry name" value="ENDORIBONUCLEASE MAZF"/>
    <property type="match status" value="1"/>
</dbReference>
<proteinExistence type="inferred from homology"/>
<accession>A0A430AW23</accession>
<dbReference type="InterPro" id="IPR011067">
    <property type="entry name" value="Plasmid_toxin/cell-grow_inhib"/>
</dbReference>
<dbReference type="GO" id="GO:0006402">
    <property type="term" value="P:mRNA catabolic process"/>
    <property type="evidence" value="ECO:0007669"/>
    <property type="project" value="TreeGrafter"/>
</dbReference>
<name>A0A430AW23_9ENTE</name>
<evidence type="ECO:0000313" key="3">
    <source>
        <dbReference type="EMBL" id="RSU12264.1"/>
    </source>
</evidence>